<dbReference type="CDD" id="cd01960">
    <property type="entry name" value="nsLTP1"/>
    <property type="match status" value="2"/>
</dbReference>
<dbReference type="OrthoDB" id="1862539at2759"/>
<dbReference type="SMART" id="SM00499">
    <property type="entry name" value="AAI"/>
    <property type="match status" value="2"/>
</dbReference>
<evidence type="ECO:0000256" key="4">
    <source>
        <dbReference type="SAM" id="SignalP"/>
    </source>
</evidence>
<dbReference type="PRINTS" id="PR00382">
    <property type="entry name" value="LIPIDTRNSFER"/>
</dbReference>
<evidence type="ECO:0000259" key="5">
    <source>
        <dbReference type="SMART" id="SM00499"/>
    </source>
</evidence>
<dbReference type="InterPro" id="IPR036312">
    <property type="entry name" value="Bifun_inhib/LTP/seed_sf"/>
</dbReference>
<proteinExistence type="inferred from homology"/>
<dbReference type="GO" id="GO:0008289">
    <property type="term" value="F:lipid binding"/>
    <property type="evidence" value="ECO:0007669"/>
    <property type="project" value="UniProtKB-KW"/>
</dbReference>
<protein>
    <recommendedName>
        <fullName evidence="3">Non-specific lipid-transfer protein</fullName>
    </recommendedName>
</protein>
<keyword evidence="3" id="KW-0446">Lipid-binding</keyword>
<accession>A0A067JWZ8</accession>
<evidence type="ECO:0000256" key="2">
    <source>
        <dbReference type="ARBA" id="ARBA00023157"/>
    </source>
</evidence>
<dbReference type="SUPFAM" id="SSF47699">
    <property type="entry name" value="Bifunctional inhibitor/lipid-transfer protein/seed storage 2S albumin"/>
    <property type="match status" value="2"/>
</dbReference>
<reference evidence="6 7" key="1">
    <citation type="journal article" date="2014" name="PLoS ONE">
        <title>Global Analysis of Gene Expression Profiles in Physic Nut (Jatropha curcas L.) Seedlings Exposed to Salt Stress.</title>
        <authorList>
            <person name="Zhang L."/>
            <person name="Zhang C."/>
            <person name="Wu P."/>
            <person name="Chen Y."/>
            <person name="Li M."/>
            <person name="Jiang H."/>
            <person name="Wu G."/>
        </authorList>
    </citation>
    <scope>NUCLEOTIDE SEQUENCE [LARGE SCALE GENOMIC DNA]</scope>
    <source>
        <strain evidence="7">cv. GZQX0401</strain>
        <tissue evidence="6">Young leaves</tissue>
    </source>
</reference>
<dbReference type="PANTHER" id="PTHR33076">
    <property type="entry name" value="NON-SPECIFIC LIPID-TRANSFER PROTEIN 2-RELATED"/>
    <property type="match status" value="1"/>
</dbReference>
<keyword evidence="3" id="KW-0813">Transport</keyword>
<feature type="chain" id="PRO_5001642304" description="Non-specific lipid-transfer protein" evidence="4">
    <location>
        <begin position="29"/>
        <end position="308"/>
    </location>
</feature>
<evidence type="ECO:0000313" key="7">
    <source>
        <dbReference type="Proteomes" id="UP000027138"/>
    </source>
</evidence>
<dbReference type="Pfam" id="PF00234">
    <property type="entry name" value="Tryp_alpha_amyl"/>
    <property type="match status" value="2"/>
</dbReference>
<gene>
    <name evidence="6" type="ORF">JCGZ_14267</name>
</gene>
<dbReference type="EMBL" id="KK914782">
    <property type="protein sequence ID" value="KDP28496.1"/>
    <property type="molecule type" value="Genomic_DNA"/>
</dbReference>
<sequence>MSGAGAKTRIIGLLMVVILVAKPGVALCEMSCPPVVHEVAPCLDYITDKADQPSAECCNGMKTLDGQAKTKPERQAACNCIKDVLKNFQYDSNRLVQLPSKCGLSFTIPPDLDCSKAMVPFPLLYLLSAMSINKILWFLFQINSSNSKIVINSMSINFASVHLGKKPESSANADGREKTEEKMKKGPIEANEAMARIAAGLVILFLVILVAKPGVALEISCASVVSEVAPCLDYITDKTDQPSRNCCNAMKELDGHAKTIPDWQAACECIKASLVNRKYDAPRIVQLPQQCGLSVHIPPDLDCSKISA</sequence>
<dbReference type="InterPro" id="IPR000528">
    <property type="entry name" value="Plant_nsLTP"/>
</dbReference>
<dbReference type="Proteomes" id="UP000027138">
    <property type="component" value="Unassembled WGS sequence"/>
</dbReference>
<keyword evidence="7" id="KW-1185">Reference proteome</keyword>
<evidence type="ECO:0000256" key="1">
    <source>
        <dbReference type="ARBA" id="ARBA00009748"/>
    </source>
</evidence>
<dbReference type="InterPro" id="IPR016140">
    <property type="entry name" value="Bifunc_inhib/LTP/seed_store"/>
</dbReference>
<feature type="domain" description="Bifunctional inhibitor/plant lipid transfer protein/seed storage helical" evidence="5">
    <location>
        <begin position="32"/>
        <end position="114"/>
    </location>
</feature>
<keyword evidence="4" id="KW-0732">Signal</keyword>
<dbReference type="AlphaFoldDB" id="A0A067JWZ8"/>
<comment type="function">
    <text evidence="3">Plant non-specific lipid-transfer proteins transfer phospholipids as well as galactolipids across membranes. May play a role in wax or cutin deposition in the cell walls of expanding epidermal cells and certain secretory tissues.</text>
</comment>
<keyword evidence="2" id="KW-1015">Disulfide bond</keyword>
<dbReference type="STRING" id="180498.A0A067JWZ8"/>
<organism evidence="6 7">
    <name type="scientific">Jatropha curcas</name>
    <name type="common">Barbados nut</name>
    <dbReference type="NCBI Taxonomy" id="180498"/>
    <lineage>
        <taxon>Eukaryota</taxon>
        <taxon>Viridiplantae</taxon>
        <taxon>Streptophyta</taxon>
        <taxon>Embryophyta</taxon>
        <taxon>Tracheophyta</taxon>
        <taxon>Spermatophyta</taxon>
        <taxon>Magnoliopsida</taxon>
        <taxon>eudicotyledons</taxon>
        <taxon>Gunneridae</taxon>
        <taxon>Pentapetalae</taxon>
        <taxon>rosids</taxon>
        <taxon>fabids</taxon>
        <taxon>Malpighiales</taxon>
        <taxon>Euphorbiaceae</taxon>
        <taxon>Crotonoideae</taxon>
        <taxon>Jatropheae</taxon>
        <taxon>Jatropha</taxon>
    </lineage>
</organism>
<comment type="similarity">
    <text evidence="1 3">Belongs to the plant LTP family.</text>
</comment>
<evidence type="ECO:0000256" key="3">
    <source>
        <dbReference type="RuleBase" id="RU000628"/>
    </source>
</evidence>
<dbReference type="GO" id="GO:0006869">
    <property type="term" value="P:lipid transport"/>
    <property type="evidence" value="ECO:0007669"/>
    <property type="project" value="InterPro"/>
</dbReference>
<dbReference type="Gene3D" id="1.10.110.10">
    <property type="entry name" value="Plant lipid-transfer and hydrophobic proteins"/>
    <property type="match status" value="2"/>
</dbReference>
<feature type="domain" description="Bifunctional inhibitor/plant lipid transfer protein/seed storage helical" evidence="5">
    <location>
        <begin position="221"/>
        <end position="303"/>
    </location>
</feature>
<name>A0A067JWZ8_JATCU</name>
<evidence type="ECO:0000313" key="6">
    <source>
        <dbReference type="EMBL" id="KDP28496.1"/>
    </source>
</evidence>
<feature type="signal peptide" evidence="4">
    <location>
        <begin position="1"/>
        <end position="28"/>
    </location>
</feature>